<sequence>MHHIIRAGIPYGPGVTPEESQSHMTSTSLERGLALVAYQSNIAQGFHFLQQVWINDANVRLGTGVDAVIGSAGNDPSSRSRTITGLDPACHRRTMTLQNDFVVSPLY</sequence>
<dbReference type="SUPFAM" id="SSF54909">
    <property type="entry name" value="Dimeric alpha+beta barrel"/>
    <property type="match status" value="1"/>
</dbReference>
<gene>
    <name evidence="1" type="ORF">ARMGADRAFT_477527</name>
</gene>
<accession>A0A2H3CYY2</accession>
<dbReference type="OrthoDB" id="3044012at2759"/>
<evidence type="ECO:0000313" key="2">
    <source>
        <dbReference type="Proteomes" id="UP000217790"/>
    </source>
</evidence>
<evidence type="ECO:0008006" key="3">
    <source>
        <dbReference type="Google" id="ProtNLM"/>
    </source>
</evidence>
<dbReference type="AlphaFoldDB" id="A0A2H3CYY2"/>
<evidence type="ECO:0000313" key="1">
    <source>
        <dbReference type="EMBL" id="PBK86694.1"/>
    </source>
</evidence>
<dbReference type="EMBL" id="KZ293682">
    <property type="protein sequence ID" value="PBK86694.1"/>
    <property type="molecule type" value="Genomic_DNA"/>
</dbReference>
<name>A0A2H3CYY2_ARMGA</name>
<proteinExistence type="predicted"/>
<dbReference type="STRING" id="47427.A0A2H3CYY2"/>
<organism evidence="1 2">
    <name type="scientific">Armillaria gallica</name>
    <name type="common">Bulbous honey fungus</name>
    <name type="synonym">Armillaria bulbosa</name>
    <dbReference type="NCBI Taxonomy" id="47427"/>
    <lineage>
        <taxon>Eukaryota</taxon>
        <taxon>Fungi</taxon>
        <taxon>Dikarya</taxon>
        <taxon>Basidiomycota</taxon>
        <taxon>Agaricomycotina</taxon>
        <taxon>Agaricomycetes</taxon>
        <taxon>Agaricomycetidae</taxon>
        <taxon>Agaricales</taxon>
        <taxon>Marasmiineae</taxon>
        <taxon>Physalacriaceae</taxon>
        <taxon>Armillaria</taxon>
    </lineage>
</organism>
<protein>
    <recommendedName>
        <fullName evidence="3">Dyp-type peroxidase</fullName>
    </recommendedName>
</protein>
<dbReference type="Proteomes" id="UP000217790">
    <property type="component" value="Unassembled WGS sequence"/>
</dbReference>
<dbReference type="InParanoid" id="A0A2H3CYY2"/>
<dbReference type="InterPro" id="IPR011008">
    <property type="entry name" value="Dimeric_a/b-barrel"/>
</dbReference>
<reference evidence="2" key="1">
    <citation type="journal article" date="2017" name="Nat. Ecol. Evol.">
        <title>Genome expansion and lineage-specific genetic innovations in the forest pathogenic fungi Armillaria.</title>
        <authorList>
            <person name="Sipos G."/>
            <person name="Prasanna A.N."/>
            <person name="Walter M.C."/>
            <person name="O'Connor E."/>
            <person name="Balint B."/>
            <person name="Krizsan K."/>
            <person name="Kiss B."/>
            <person name="Hess J."/>
            <person name="Varga T."/>
            <person name="Slot J."/>
            <person name="Riley R."/>
            <person name="Boka B."/>
            <person name="Rigling D."/>
            <person name="Barry K."/>
            <person name="Lee J."/>
            <person name="Mihaltcheva S."/>
            <person name="LaButti K."/>
            <person name="Lipzen A."/>
            <person name="Waldron R."/>
            <person name="Moloney N.M."/>
            <person name="Sperisen C."/>
            <person name="Kredics L."/>
            <person name="Vagvoelgyi C."/>
            <person name="Patrignani A."/>
            <person name="Fitzpatrick D."/>
            <person name="Nagy I."/>
            <person name="Doyle S."/>
            <person name="Anderson J.B."/>
            <person name="Grigoriev I.V."/>
            <person name="Gueldener U."/>
            <person name="Muensterkoetter M."/>
            <person name="Nagy L.G."/>
        </authorList>
    </citation>
    <scope>NUCLEOTIDE SEQUENCE [LARGE SCALE GENOMIC DNA]</scope>
    <source>
        <strain evidence="2">Ar21-2</strain>
    </source>
</reference>
<keyword evidence="2" id="KW-1185">Reference proteome</keyword>